<sequence>MDSACVVCLSIVVGGSRAITSCGVRPGWIFLGSFYVTLPPEHLREAELTRSIYEKHLPCFHVLTVRAAATQDKGFSKSFW</sequence>
<proteinExistence type="predicted"/>
<feature type="chain" id="PRO_5014649772" evidence="1">
    <location>
        <begin position="19"/>
        <end position="80"/>
    </location>
</feature>
<name>A0A2M4CBS4_9DIPT</name>
<feature type="signal peptide" evidence="1">
    <location>
        <begin position="1"/>
        <end position="18"/>
    </location>
</feature>
<organism evidence="2">
    <name type="scientific">Anopheles marajoara</name>
    <dbReference type="NCBI Taxonomy" id="58244"/>
    <lineage>
        <taxon>Eukaryota</taxon>
        <taxon>Metazoa</taxon>
        <taxon>Ecdysozoa</taxon>
        <taxon>Arthropoda</taxon>
        <taxon>Hexapoda</taxon>
        <taxon>Insecta</taxon>
        <taxon>Pterygota</taxon>
        <taxon>Neoptera</taxon>
        <taxon>Endopterygota</taxon>
        <taxon>Diptera</taxon>
        <taxon>Nematocera</taxon>
        <taxon>Culicoidea</taxon>
        <taxon>Culicidae</taxon>
        <taxon>Anophelinae</taxon>
        <taxon>Anopheles</taxon>
    </lineage>
</organism>
<dbReference type="EMBL" id="GGFJ01013534">
    <property type="protein sequence ID" value="MBW62675.1"/>
    <property type="molecule type" value="Transcribed_RNA"/>
</dbReference>
<protein>
    <submittedName>
        <fullName evidence="2">Putative secreted protein</fullName>
    </submittedName>
</protein>
<keyword evidence="1" id="KW-0732">Signal</keyword>
<reference evidence="2" key="1">
    <citation type="submission" date="2018-01" db="EMBL/GenBank/DDBJ databases">
        <title>An insight into the sialome of Amazonian anophelines.</title>
        <authorList>
            <person name="Ribeiro J.M."/>
            <person name="Scarpassa V."/>
            <person name="Calvo E."/>
        </authorList>
    </citation>
    <scope>NUCLEOTIDE SEQUENCE</scope>
    <source>
        <tissue evidence="2">Salivary glands</tissue>
    </source>
</reference>
<evidence type="ECO:0000313" key="2">
    <source>
        <dbReference type="EMBL" id="MBW62675.1"/>
    </source>
</evidence>
<accession>A0A2M4CBS4</accession>
<evidence type="ECO:0000256" key="1">
    <source>
        <dbReference type="SAM" id="SignalP"/>
    </source>
</evidence>
<dbReference type="AlphaFoldDB" id="A0A2M4CBS4"/>